<reference evidence="7" key="1">
    <citation type="submission" date="2020-05" db="UniProtKB">
        <authorList>
            <consortium name="EnsemblMetazoa"/>
        </authorList>
    </citation>
    <scope>IDENTIFICATION</scope>
    <source>
        <strain evidence="7">BB02</strain>
    </source>
</reference>
<proteinExistence type="predicted"/>
<feature type="transmembrane region" description="Helical" evidence="6">
    <location>
        <begin position="389"/>
        <end position="410"/>
    </location>
</feature>
<dbReference type="Proteomes" id="UP000076420">
    <property type="component" value="Unassembled WGS sequence"/>
</dbReference>
<dbReference type="InterPro" id="IPR011701">
    <property type="entry name" value="MFS"/>
</dbReference>
<gene>
    <name evidence="7" type="primary">106061833</name>
</gene>
<keyword evidence="4 6" id="KW-1133">Transmembrane helix</keyword>
<evidence type="ECO:0000256" key="4">
    <source>
        <dbReference type="ARBA" id="ARBA00022989"/>
    </source>
</evidence>
<feature type="transmembrane region" description="Helical" evidence="6">
    <location>
        <begin position="58"/>
        <end position="78"/>
    </location>
</feature>
<dbReference type="EnsemblMetazoa" id="BGLB029302-RA">
    <property type="protein sequence ID" value="BGLB029302-PA"/>
    <property type="gene ID" value="BGLB029302"/>
</dbReference>
<evidence type="ECO:0000256" key="5">
    <source>
        <dbReference type="ARBA" id="ARBA00023136"/>
    </source>
</evidence>
<evidence type="ECO:0000256" key="3">
    <source>
        <dbReference type="ARBA" id="ARBA00022692"/>
    </source>
</evidence>
<feature type="transmembrane region" description="Helical" evidence="6">
    <location>
        <begin position="178"/>
        <end position="198"/>
    </location>
</feature>
<dbReference type="VEuPathDB" id="VectorBase:BGLAX_045351"/>
<dbReference type="InterPro" id="IPR004752">
    <property type="entry name" value="AmpG_permease/AT-1"/>
</dbReference>
<dbReference type="Pfam" id="PF07690">
    <property type="entry name" value="MFS_1"/>
    <property type="match status" value="1"/>
</dbReference>
<dbReference type="STRING" id="6526.A0A2C9LBE5"/>
<feature type="transmembrane region" description="Helical" evidence="6">
    <location>
        <begin position="346"/>
        <end position="377"/>
    </location>
</feature>
<dbReference type="KEGG" id="bgt:106061833"/>
<feature type="transmembrane region" description="Helical" evidence="6">
    <location>
        <begin position="321"/>
        <end position="340"/>
    </location>
</feature>
<dbReference type="VEuPathDB" id="VectorBase:BGLB029302"/>
<evidence type="ECO:0000256" key="2">
    <source>
        <dbReference type="ARBA" id="ARBA00022448"/>
    </source>
</evidence>
<dbReference type="InterPro" id="IPR036259">
    <property type="entry name" value="MFS_trans_sf"/>
</dbReference>
<name>A0A2C9LBE5_BIOGL</name>
<protein>
    <recommendedName>
        <fullName evidence="9">Major facilitator superfamily associated domain-containing protein</fullName>
    </recommendedName>
</protein>
<feature type="transmembrane region" description="Helical" evidence="6">
    <location>
        <begin position="416"/>
        <end position="434"/>
    </location>
</feature>
<organism evidence="7 8">
    <name type="scientific">Biomphalaria glabrata</name>
    <name type="common">Bloodfluke planorb</name>
    <name type="synonym">Freshwater snail</name>
    <dbReference type="NCBI Taxonomy" id="6526"/>
    <lineage>
        <taxon>Eukaryota</taxon>
        <taxon>Metazoa</taxon>
        <taxon>Spiralia</taxon>
        <taxon>Lophotrochozoa</taxon>
        <taxon>Mollusca</taxon>
        <taxon>Gastropoda</taxon>
        <taxon>Heterobranchia</taxon>
        <taxon>Euthyneura</taxon>
        <taxon>Panpulmonata</taxon>
        <taxon>Hygrophila</taxon>
        <taxon>Lymnaeoidea</taxon>
        <taxon>Planorbidae</taxon>
        <taxon>Biomphalaria</taxon>
    </lineage>
</organism>
<dbReference type="PANTHER" id="PTHR12778:SF10">
    <property type="entry name" value="MAJOR FACILITATOR SUPERFAMILY DOMAIN-CONTAINING PROTEIN 3"/>
    <property type="match status" value="1"/>
</dbReference>
<evidence type="ECO:0000313" key="7">
    <source>
        <dbReference type="EnsemblMetazoa" id="BGLB029302-PA"/>
    </source>
</evidence>
<evidence type="ECO:0000256" key="6">
    <source>
        <dbReference type="SAM" id="Phobius"/>
    </source>
</evidence>
<feature type="transmembrane region" description="Helical" evidence="6">
    <location>
        <begin position="90"/>
        <end position="108"/>
    </location>
</feature>
<keyword evidence="2" id="KW-0813">Transport</keyword>
<dbReference type="Gene3D" id="1.20.1250.20">
    <property type="entry name" value="MFS general substrate transporter like domains"/>
    <property type="match status" value="2"/>
</dbReference>
<dbReference type="GO" id="GO:0022857">
    <property type="term" value="F:transmembrane transporter activity"/>
    <property type="evidence" value="ECO:0007669"/>
    <property type="project" value="InterPro"/>
</dbReference>
<dbReference type="SUPFAM" id="SSF103473">
    <property type="entry name" value="MFS general substrate transporter"/>
    <property type="match status" value="2"/>
</dbReference>
<evidence type="ECO:0000256" key="1">
    <source>
        <dbReference type="ARBA" id="ARBA00004141"/>
    </source>
</evidence>
<evidence type="ECO:0008006" key="9">
    <source>
        <dbReference type="Google" id="ProtNLM"/>
    </source>
</evidence>
<dbReference type="GO" id="GO:0016020">
    <property type="term" value="C:membrane"/>
    <property type="evidence" value="ECO:0007669"/>
    <property type="project" value="UniProtKB-SubCell"/>
</dbReference>
<keyword evidence="3 6" id="KW-0812">Transmembrane</keyword>
<accession>A0A2C9LBE5</accession>
<feature type="transmembrane region" description="Helical" evidence="6">
    <location>
        <begin position="21"/>
        <end position="38"/>
    </location>
</feature>
<sequence>MSNFEQISVSTYRDPTVYNKVFKHFAFLYFLQGVPIGFQTRFLPIYFRKRGISLVGLWMLKLLTVTWVLKPLIAYYILEQSIKKRFFMHTSYVVLCVIFLIASQLPMVNYTDFIGIMFLVNLTTSLQDVTLDSVLIELVTSAQMSNANVAQNIFGKVGSMFSGITFSLLSDVVGLSPLFYVLILLYFWGFIVAINIMGTPPVTPQLSSIAPNDDRDLDDEELEPPRVSLKLKRSSHFHNTQCGLSNIWHVDGTPWGIIFLLSYKIGELGTASNLPIYLIDIGYSPSQVGLLTTIIGELFGMVGSMTSEVFYHQPLLKVLQILLATRTVIAALMWLLVVTWDKSSSFYVISSLILLMMIYLIGGGVSSCSLCIVRGLVHRSPRRCRAFHCSFLNTIEFIGRIVFSSLIALLTEQMGYIFIFGLFICVNLLAYTWACKAPDWLQNRV</sequence>
<keyword evidence="5 6" id="KW-0472">Membrane</keyword>
<dbReference type="PANTHER" id="PTHR12778">
    <property type="entry name" value="SOLUTE CARRIER FAMILY 33 ACETYL-COA TRANSPORTER -RELATED"/>
    <property type="match status" value="1"/>
</dbReference>
<evidence type="ECO:0000313" key="8">
    <source>
        <dbReference type="Proteomes" id="UP000076420"/>
    </source>
</evidence>
<dbReference type="AlphaFoldDB" id="A0A2C9LBE5"/>
<comment type="subcellular location">
    <subcellularLocation>
        <location evidence="1">Membrane</location>
        <topology evidence="1">Multi-pass membrane protein</topology>
    </subcellularLocation>
</comment>